<keyword evidence="1" id="KW-0732">Signal</keyword>
<gene>
    <name evidence="2" type="ORF">DS843_30255</name>
</gene>
<feature type="chain" id="PRO_5040849626" evidence="1">
    <location>
        <begin position="22"/>
        <end position="408"/>
    </location>
</feature>
<evidence type="ECO:0000313" key="3">
    <source>
        <dbReference type="Proteomes" id="UP000480854"/>
    </source>
</evidence>
<dbReference type="SUPFAM" id="SSF52096">
    <property type="entry name" value="ClpP/crotonase"/>
    <property type="match status" value="1"/>
</dbReference>
<name>A0A9W7KN25_9PROT</name>
<evidence type="ECO:0000313" key="2">
    <source>
        <dbReference type="EMBL" id="KAA0675732.1"/>
    </source>
</evidence>
<reference evidence="2 3" key="1">
    <citation type="submission" date="2018-07" db="EMBL/GenBank/DDBJ databases">
        <title>Genome sequence of Azospirillum sp. ATCC 49961.</title>
        <authorList>
            <person name="Sant'Anna F.H."/>
            <person name="Baldani J.I."/>
            <person name="Zilli J.E."/>
            <person name="Reis V.M."/>
            <person name="Hartmann A."/>
            <person name="Cruz L."/>
            <person name="de Souza E.M."/>
            <person name="de Oliveira Pedrosa F."/>
            <person name="Passaglia L.M.P."/>
        </authorList>
    </citation>
    <scope>NUCLEOTIDE SEQUENCE [LARGE SCALE GENOMIC DNA]</scope>
    <source>
        <strain evidence="2 3">ATCC 49961</strain>
    </source>
</reference>
<keyword evidence="3" id="KW-1185">Reference proteome</keyword>
<proteinExistence type="predicted"/>
<dbReference type="InterPro" id="IPR029045">
    <property type="entry name" value="ClpP/crotonase-like_dom_sf"/>
</dbReference>
<dbReference type="Proteomes" id="UP000480854">
    <property type="component" value="Unassembled WGS sequence"/>
</dbReference>
<accession>A0A9W7KN25</accession>
<feature type="signal peptide" evidence="1">
    <location>
        <begin position="1"/>
        <end position="21"/>
    </location>
</feature>
<dbReference type="EMBL" id="QOKW01000056">
    <property type="protein sequence ID" value="KAA0675732.1"/>
    <property type="molecule type" value="Genomic_DNA"/>
</dbReference>
<protein>
    <submittedName>
        <fullName evidence="2">Uncharacterized protein</fullName>
    </submittedName>
</protein>
<sequence length="408" mass="44641">MRAVLLCVALLTLVAPGTARAEEGCPSRTFPDPHEKNCAAVSSYNRLPLDDRQPMRFQAIQVSMVIIYIQGTGAITKDTPDELRRFLKTHDGQMSKSLYLHSGGGDLMAGLELGQVIREAGLNTGIGRSIALDGLMKIHDYKQAHCLSACAYAFLGGVTRSFGEMDVYGIHRFGRTQGTVSGADAQVVSGIVAKYIQSMGVDVSVFQLASLASFEKEMFRVPVDLAKRMRIIFDGSGQTIFRIEDRDGLVVAAFRITKREREYDGVVTCSGGERLLVLVDRTNTVRPPMRTMMGFPAEFHADGGRVLQGTATYVPPSAPNRAPVVVFRLPDMDEQAFAGEGMSLHHIENPHLRPLRKDGSPTLDDAFMERVVWADAVTDFAFSIAADNAARTLPIVFRECGRQGVGRK</sequence>
<dbReference type="AlphaFoldDB" id="A0A9W7KN25"/>
<organism evidence="2 3">
    <name type="scientific">Roseomonas genomospecies 6</name>
    <dbReference type="NCBI Taxonomy" id="214106"/>
    <lineage>
        <taxon>Bacteria</taxon>
        <taxon>Pseudomonadati</taxon>
        <taxon>Pseudomonadota</taxon>
        <taxon>Alphaproteobacteria</taxon>
        <taxon>Acetobacterales</taxon>
        <taxon>Roseomonadaceae</taxon>
        <taxon>Roseomonas</taxon>
    </lineage>
</organism>
<comment type="caution">
    <text evidence="2">The sequence shown here is derived from an EMBL/GenBank/DDBJ whole genome shotgun (WGS) entry which is preliminary data.</text>
</comment>
<evidence type="ECO:0000256" key="1">
    <source>
        <dbReference type="SAM" id="SignalP"/>
    </source>
</evidence>